<accession>A0A4S8Q7Y8</accession>
<dbReference type="EMBL" id="STGY01000071">
    <property type="protein sequence ID" value="THV36979.1"/>
    <property type="molecule type" value="Genomic_DNA"/>
</dbReference>
<dbReference type="PROSITE" id="PS50006">
    <property type="entry name" value="FHA_DOMAIN"/>
    <property type="match status" value="1"/>
</dbReference>
<feature type="domain" description="FHA" evidence="2">
    <location>
        <begin position="51"/>
        <end position="102"/>
    </location>
</feature>
<evidence type="ECO:0000259" key="2">
    <source>
        <dbReference type="PROSITE" id="PS50006"/>
    </source>
</evidence>
<dbReference type="OrthoDB" id="4213445at2"/>
<comment type="caution">
    <text evidence="3">The sequence shown here is derived from an EMBL/GenBank/DDBJ whole genome shotgun (WGS) entry which is preliminary data.</text>
</comment>
<reference evidence="3 4" key="2">
    <citation type="submission" date="2019-05" db="EMBL/GenBank/DDBJ databases">
        <title>Glycomyces buryatensis sp. nov.</title>
        <authorList>
            <person name="Nikitina E."/>
        </authorList>
    </citation>
    <scope>NUCLEOTIDE SEQUENCE [LARGE SCALE GENOMIC DNA]</scope>
    <source>
        <strain evidence="3 4">18</strain>
    </source>
</reference>
<dbReference type="InterPro" id="IPR000253">
    <property type="entry name" value="FHA_dom"/>
</dbReference>
<proteinExistence type="predicted"/>
<protein>
    <submittedName>
        <fullName evidence="3">FHA domain-containing protein</fullName>
    </submittedName>
</protein>
<evidence type="ECO:0000313" key="3">
    <source>
        <dbReference type="EMBL" id="THV36979.1"/>
    </source>
</evidence>
<dbReference type="InterPro" id="IPR008984">
    <property type="entry name" value="SMAD_FHA_dom_sf"/>
</dbReference>
<dbReference type="Gene3D" id="2.60.200.20">
    <property type="match status" value="1"/>
</dbReference>
<dbReference type="RefSeq" id="WP_136536455.1">
    <property type="nucleotide sequence ID" value="NZ_STGY01000071.1"/>
</dbReference>
<dbReference type="Proteomes" id="UP000308760">
    <property type="component" value="Unassembled WGS sequence"/>
</dbReference>
<evidence type="ECO:0000256" key="1">
    <source>
        <dbReference type="ARBA" id="ARBA00022553"/>
    </source>
</evidence>
<organism evidence="3 4">
    <name type="scientific">Glycomyces buryatensis</name>
    <dbReference type="NCBI Taxonomy" id="2570927"/>
    <lineage>
        <taxon>Bacteria</taxon>
        <taxon>Bacillati</taxon>
        <taxon>Actinomycetota</taxon>
        <taxon>Actinomycetes</taxon>
        <taxon>Glycomycetales</taxon>
        <taxon>Glycomycetaceae</taxon>
        <taxon>Glycomyces</taxon>
    </lineage>
</organism>
<name>A0A4S8Q7Y8_9ACTN</name>
<dbReference type="AlphaFoldDB" id="A0A4S8Q7Y8"/>
<dbReference type="SUPFAM" id="SSF49879">
    <property type="entry name" value="SMAD/FHA domain"/>
    <property type="match status" value="1"/>
</dbReference>
<reference evidence="4" key="1">
    <citation type="submission" date="2019-04" db="EMBL/GenBank/DDBJ databases">
        <title>Nocardioides xinjiangensis sp. nov.</title>
        <authorList>
            <person name="Liu S."/>
        </authorList>
    </citation>
    <scope>NUCLEOTIDE SEQUENCE [LARGE SCALE GENOMIC DNA]</scope>
    <source>
        <strain evidence="4">18</strain>
    </source>
</reference>
<gene>
    <name evidence="3" type="ORF">FAB82_20685</name>
</gene>
<sequence length="263" mass="29612">MSDIQQVEGLEPLPPQHASLAFGIPESEPGTIYVLSVSGGVRFRPKEGRFVCFGRNRPEVHVCLGEDDRRVSRTHGQVTRRGDHWWLANTGHAALQLPSSRMLFSEDEPLPLGLGYTPVFLRGTAHRRHLLELYVAGEDGRLPRPAPDAGTLKDKPWKLDAEERIALVSLAQRYLMHESYAQPLAWRQVAEELQELQPDAKWRPKRVEHLVTAVRRRLSATGVPGLTREEVGEPVGNMLNHNLILELLHTRTLVPPDLRLLGD</sequence>
<keyword evidence="4" id="KW-1185">Reference proteome</keyword>
<keyword evidence="1" id="KW-0597">Phosphoprotein</keyword>
<evidence type="ECO:0000313" key="4">
    <source>
        <dbReference type="Proteomes" id="UP000308760"/>
    </source>
</evidence>
<dbReference type="CDD" id="cd00060">
    <property type="entry name" value="FHA"/>
    <property type="match status" value="1"/>
</dbReference>